<sequence length="192" mass="22697">MQLNIYLISHPIIKLLSSSIVSSNTEKLIAINQYKNLGLLLIYEITRKYIQIQTIYIKNINTYKEISLLKPYQHYYIFTNLQDTYKMLSEIELIVPNIQIFDIEYKNISAIQNDQNLINNFIHYEQTNTQIIILDNVLKESHIIQLIKYLNLYKAIPISRIHIACIACYNHILNIIGMQYPELKIYTTKIIK</sequence>
<evidence type="ECO:0000313" key="2">
    <source>
        <dbReference type="EMBL" id="QCI04796.1"/>
    </source>
</evidence>
<evidence type="ECO:0000259" key="1">
    <source>
        <dbReference type="Pfam" id="PF14681"/>
    </source>
</evidence>
<dbReference type="Gene3D" id="3.40.50.2020">
    <property type="match status" value="1"/>
</dbReference>
<feature type="domain" description="Phosphoribosyltransferase" evidence="1">
    <location>
        <begin position="8"/>
        <end position="190"/>
    </location>
</feature>
<gene>
    <name evidence="2" type="primary">orf192</name>
</gene>
<dbReference type="SUPFAM" id="SSF53271">
    <property type="entry name" value="PRTase-like"/>
    <property type="match status" value="1"/>
</dbReference>
<name>A0A4D6WMY8_9FLOR</name>
<protein>
    <recommendedName>
        <fullName evidence="1">Phosphoribosyltransferase domain-containing protein</fullName>
    </recommendedName>
</protein>
<dbReference type="InterPro" id="IPR000836">
    <property type="entry name" value="PRTase_dom"/>
</dbReference>
<organism evidence="2">
    <name type="scientific">Bornetia secundiflora</name>
    <dbReference type="NCBI Taxonomy" id="2575637"/>
    <lineage>
        <taxon>Eukaryota</taxon>
        <taxon>Rhodophyta</taxon>
        <taxon>Florideophyceae</taxon>
        <taxon>Rhodymeniophycidae</taxon>
        <taxon>Ceramiales</taxon>
        <taxon>Wrangeliaceae</taxon>
        <taxon>Bornetia</taxon>
    </lineage>
</organism>
<dbReference type="InterPro" id="IPR029057">
    <property type="entry name" value="PRTase-like"/>
</dbReference>
<geneLocation type="plastid" evidence="2"/>
<proteinExistence type="predicted"/>
<reference evidence="2" key="2">
    <citation type="submission" date="2019-04" db="EMBL/GenBank/DDBJ databases">
        <authorList>
            <person name="Pasella M."/>
        </authorList>
    </citation>
    <scope>NUCLEOTIDE SEQUENCE</scope>
    <source>
        <strain evidence="2">PD2926</strain>
    </source>
</reference>
<accession>A0A4D6WMY8</accession>
<keyword evidence="2" id="KW-0934">Plastid</keyword>
<dbReference type="Pfam" id="PF14681">
    <property type="entry name" value="UPRTase"/>
    <property type="match status" value="1"/>
</dbReference>
<dbReference type="AlphaFoldDB" id="A0A4D6WMY8"/>
<dbReference type="EMBL" id="MK814615">
    <property type="protein sequence ID" value="QCI04796.1"/>
    <property type="molecule type" value="Genomic_DNA"/>
</dbReference>
<reference evidence="2" key="1">
    <citation type="journal article" date="2019" name="Mol. Phylogenet. Evol.">
        <title>Morphological evolution and classification of the red algal order Ceramiales inferred using plastid phylogenomics.</title>
        <authorList>
            <person name="Diaz-Tapia P."/>
            <person name="Pasella M.M."/>
            <person name="Verbruggen H."/>
            <person name="Maggs C.A."/>
        </authorList>
    </citation>
    <scope>NUCLEOTIDE SEQUENCE</scope>
    <source>
        <strain evidence="2">PD2926</strain>
    </source>
</reference>